<dbReference type="PANTHER" id="PTHR13887:SF14">
    <property type="entry name" value="DISULFIDE BOND FORMATION PROTEIN D"/>
    <property type="match status" value="1"/>
</dbReference>
<dbReference type="Proteomes" id="UP001597314">
    <property type="component" value="Unassembled WGS sequence"/>
</dbReference>
<protein>
    <submittedName>
        <fullName evidence="9">DsbA family protein</fullName>
    </submittedName>
</protein>
<dbReference type="InterPro" id="IPR013766">
    <property type="entry name" value="Thioredoxin_domain"/>
</dbReference>
<keyword evidence="5" id="KW-1015">Disulfide bond</keyword>
<organism evidence="9 10">
    <name type="scientific">Rhodoplanes azumiensis</name>
    <dbReference type="NCBI Taxonomy" id="1897628"/>
    <lineage>
        <taxon>Bacteria</taxon>
        <taxon>Pseudomonadati</taxon>
        <taxon>Pseudomonadota</taxon>
        <taxon>Alphaproteobacteria</taxon>
        <taxon>Hyphomicrobiales</taxon>
        <taxon>Nitrobacteraceae</taxon>
        <taxon>Rhodoplanes</taxon>
    </lineage>
</organism>
<evidence type="ECO:0000256" key="7">
    <source>
        <dbReference type="SAM" id="SignalP"/>
    </source>
</evidence>
<feature type="signal peptide" evidence="7">
    <location>
        <begin position="1"/>
        <end position="24"/>
    </location>
</feature>
<dbReference type="InterPro" id="IPR012336">
    <property type="entry name" value="Thioredoxin-like_fold"/>
</dbReference>
<comment type="similarity">
    <text evidence="2">Belongs to the thioredoxin family. DsbA subfamily.</text>
</comment>
<reference evidence="10" key="1">
    <citation type="journal article" date="2019" name="Int. J. Syst. Evol. Microbiol.">
        <title>The Global Catalogue of Microorganisms (GCM) 10K type strain sequencing project: providing services to taxonomists for standard genome sequencing and annotation.</title>
        <authorList>
            <consortium name="The Broad Institute Genomics Platform"/>
            <consortium name="The Broad Institute Genome Sequencing Center for Infectious Disease"/>
            <person name="Wu L."/>
            <person name="Ma J."/>
        </authorList>
    </citation>
    <scope>NUCLEOTIDE SEQUENCE [LARGE SCALE GENOMIC DNA]</scope>
    <source>
        <strain evidence="10">CGMCC 1.6774</strain>
    </source>
</reference>
<evidence type="ECO:0000313" key="9">
    <source>
        <dbReference type="EMBL" id="MFD2181693.1"/>
    </source>
</evidence>
<keyword evidence="10" id="KW-1185">Reference proteome</keyword>
<keyword evidence="6" id="KW-0676">Redox-active center</keyword>
<sequence>MKRMVFLAVGMCLAVLVAGGSRLAAEPAAAPADRLLESTQGRPDAKVTVEEYSSLGCPHCSDFHLQILPRIKAQYIDAGKVRWIVRDFPLGQLPLAGAVVARCAGPGGYLELLEVLFRAQEQWMDAQDPIGSLETIAQKAGIQRPQFESCLMDDALIKRILDRARDAQKAHKVSATPTFIVNGEKVVGLMSFDEFARILDRHLAKASTP</sequence>
<accession>A0ABW5AFH3</accession>
<evidence type="ECO:0000256" key="6">
    <source>
        <dbReference type="ARBA" id="ARBA00023284"/>
    </source>
</evidence>
<evidence type="ECO:0000259" key="8">
    <source>
        <dbReference type="PROSITE" id="PS51352"/>
    </source>
</evidence>
<dbReference type="RefSeq" id="WP_378476876.1">
    <property type="nucleotide sequence ID" value="NZ_JBHUIW010000004.1"/>
</dbReference>
<dbReference type="InterPro" id="IPR036249">
    <property type="entry name" value="Thioredoxin-like_sf"/>
</dbReference>
<feature type="chain" id="PRO_5046440648" evidence="7">
    <location>
        <begin position="25"/>
        <end position="209"/>
    </location>
</feature>
<keyword evidence="3 7" id="KW-0732">Signal</keyword>
<dbReference type="PANTHER" id="PTHR13887">
    <property type="entry name" value="GLUTATHIONE S-TRANSFERASE KAPPA"/>
    <property type="match status" value="1"/>
</dbReference>
<keyword evidence="4" id="KW-0560">Oxidoreductase</keyword>
<evidence type="ECO:0000313" key="10">
    <source>
        <dbReference type="Proteomes" id="UP001597314"/>
    </source>
</evidence>
<gene>
    <name evidence="9" type="ORF">ACFSOX_05970</name>
</gene>
<evidence type="ECO:0000256" key="5">
    <source>
        <dbReference type="ARBA" id="ARBA00023157"/>
    </source>
</evidence>
<evidence type="ECO:0000256" key="4">
    <source>
        <dbReference type="ARBA" id="ARBA00023002"/>
    </source>
</evidence>
<dbReference type="Gene3D" id="3.40.30.10">
    <property type="entry name" value="Glutaredoxin"/>
    <property type="match status" value="1"/>
</dbReference>
<proteinExistence type="inferred from homology"/>
<evidence type="ECO:0000256" key="2">
    <source>
        <dbReference type="ARBA" id="ARBA00005791"/>
    </source>
</evidence>
<evidence type="ECO:0000256" key="1">
    <source>
        <dbReference type="ARBA" id="ARBA00003565"/>
    </source>
</evidence>
<comment type="caution">
    <text evidence="9">The sequence shown here is derived from an EMBL/GenBank/DDBJ whole genome shotgun (WGS) entry which is preliminary data.</text>
</comment>
<comment type="function">
    <text evidence="1">May be required for disulfide bond formation in some proteins.</text>
</comment>
<evidence type="ECO:0000256" key="3">
    <source>
        <dbReference type="ARBA" id="ARBA00022729"/>
    </source>
</evidence>
<feature type="domain" description="Thioredoxin" evidence="8">
    <location>
        <begin position="24"/>
        <end position="204"/>
    </location>
</feature>
<dbReference type="PROSITE" id="PS51352">
    <property type="entry name" value="THIOREDOXIN_2"/>
    <property type="match status" value="1"/>
</dbReference>
<name>A0ABW5AFH3_9BRAD</name>
<dbReference type="EMBL" id="JBHUIW010000004">
    <property type="protein sequence ID" value="MFD2181693.1"/>
    <property type="molecule type" value="Genomic_DNA"/>
</dbReference>
<dbReference type="SUPFAM" id="SSF52833">
    <property type="entry name" value="Thioredoxin-like"/>
    <property type="match status" value="1"/>
</dbReference>
<dbReference type="Pfam" id="PF13462">
    <property type="entry name" value="Thioredoxin_4"/>
    <property type="match status" value="1"/>
</dbReference>